<evidence type="ECO:0000256" key="9">
    <source>
        <dbReference type="ARBA" id="ARBA00023136"/>
    </source>
</evidence>
<keyword evidence="3 12" id="KW-0812">Transmembrane</keyword>
<keyword evidence="8" id="KW-0350">Heme biosynthesis</keyword>
<evidence type="ECO:0000256" key="10">
    <source>
        <dbReference type="ARBA" id="ARBA00044501"/>
    </source>
</evidence>
<organism evidence="13">
    <name type="scientific">marine metagenome</name>
    <dbReference type="NCBI Taxonomy" id="408172"/>
    <lineage>
        <taxon>unclassified sequences</taxon>
        <taxon>metagenomes</taxon>
        <taxon>ecological metagenomes</taxon>
    </lineage>
</organism>
<evidence type="ECO:0000256" key="4">
    <source>
        <dbReference type="ARBA" id="ARBA00022723"/>
    </source>
</evidence>
<sequence>MLICALLIFAMVVLGGVTRLTGSGLSMVHWEPLAGVIPPLSEADWQAEFDHYRETPEYAKVNRGMIIAEFKTIFYFEYAHRMLGRGIGVVFVLPFLYLYFRRRIENRAVPRYLFMLVLGGLQGLLGWYMVQSGLVDLPHVSQYRLTAHLVAAVVIYSYILWVAFPLVSRKDDRVGSSAVGGSAIAAVLLIFVTLLSGGFVAGLKAGFAFNTFPLMAGQFVPRGYFALDPAWRNFFDNIPAVQFNHRYLGVVTYLMLWIFTLRAWGDVVLGRHRLVLVLLLLTATAQGLLGISTLLLHVPVVLAAAHQGVALLLLTLALYLTYLARRKGD</sequence>
<feature type="transmembrane region" description="Helical" evidence="12">
    <location>
        <begin position="82"/>
        <end position="100"/>
    </location>
</feature>
<accession>A0A382B8V2</accession>
<evidence type="ECO:0000256" key="7">
    <source>
        <dbReference type="ARBA" id="ARBA00023004"/>
    </source>
</evidence>
<keyword evidence="4" id="KW-0479">Metal-binding</keyword>
<evidence type="ECO:0000256" key="2">
    <source>
        <dbReference type="ARBA" id="ARBA00004141"/>
    </source>
</evidence>
<feature type="transmembrane region" description="Helical" evidence="12">
    <location>
        <begin position="179"/>
        <end position="203"/>
    </location>
</feature>
<comment type="pathway">
    <text evidence="10">Porphyrin-containing compound metabolism; heme A biosynthesis; heme A from heme O: step 1/1.</text>
</comment>
<keyword evidence="7" id="KW-0408">Iron</keyword>
<evidence type="ECO:0000256" key="1">
    <source>
        <dbReference type="ARBA" id="ARBA00001970"/>
    </source>
</evidence>
<reference evidence="13" key="1">
    <citation type="submission" date="2018-05" db="EMBL/GenBank/DDBJ databases">
        <authorList>
            <person name="Lanie J.A."/>
            <person name="Ng W.-L."/>
            <person name="Kazmierczak K.M."/>
            <person name="Andrzejewski T.M."/>
            <person name="Davidsen T.M."/>
            <person name="Wayne K.J."/>
            <person name="Tettelin H."/>
            <person name="Glass J.I."/>
            <person name="Rusch D."/>
            <person name="Podicherti R."/>
            <person name="Tsui H.-C.T."/>
            <person name="Winkler M.E."/>
        </authorList>
    </citation>
    <scope>NUCLEOTIDE SEQUENCE</scope>
</reference>
<protein>
    <recommendedName>
        <fullName evidence="14">Heme A synthase</fullName>
    </recommendedName>
</protein>
<keyword evidence="6" id="KW-0560">Oxidoreductase</keyword>
<dbReference type="InterPro" id="IPR003780">
    <property type="entry name" value="COX15/CtaA_fam"/>
</dbReference>
<evidence type="ECO:0008006" key="14">
    <source>
        <dbReference type="Google" id="ProtNLM"/>
    </source>
</evidence>
<evidence type="ECO:0000256" key="3">
    <source>
        <dbReference type="ARBA" id="ARBA00022692"/>
    </source>
</evidence>
<keyword evidence="5 12" id="KW-1133">Transmembrane helix</keyword>
<evidence type="ECO:0000256" key="8">
    <source>
        <dbReference type="ARBA" id="ARBA00023133"/>
    </source>
</evidence>
<dbReference type="PANTHER" id="PTHR23289">
    <property type="entry name" value="CYTOCHROME C OXIDASE ASSEMBLY PROTEIN COX15"/>
    <property type="match status" value="1"/>
</dbReference>
<evidence type="ECO:0000256" key="5">
    <source>
        <dbReference type="ARBA" id="ARBA00022989"/>
    </source>
</evidence>
<dbReference type="AlphaFoldDB" id="A0A382B8V2"/>
<feature type="transmembrane region" description="Helical" evidence="12">
    <location>
        <begin position="304"/>
        <end position="324"/>
    </location>
</feature>
<dbReference type="InterPro" id="IPR023754">
    <property type="entry name" value="HemeA_Synthase_type2"/>
</dbReference>
<comment type="catalytic activity">
    <reaction evidence="11">
        <text>Fe(II)-heme o + 2 A + H2O = Fe(II)-heme a + 2 AH2</text>
        <dbReference type="Rhea" id="RHEA:63388"/>
        <dbReference type="ChEBI" id="CHEBI:13193"/>
        <dbReference type="ChEBI" id="CHEBI:15377"/>
        <dbReference type="ChEBI" id="CHEBI:17499"/>
        <dbReference type="ChEBI" id="CHEBI:60530"/>
        <dbReference type="ChEBI" id="CHEBI:61715"/>
        <dbReference type="EC" id="1.17.99.9"/>
    </reaction>
    <physiologicalReaction direction="left-to-right" evidence="11">
        <dbReference type="Rhea" id="RHEA:63389"/>
    </physiologicalReaction>
</comment>
<dbReference type="PANTHER" id="PTHR23289:SF2">
    <property type="entry name" value="CYTOCHROME C OXIDASE ASSEMBLY PROTEIN COX15 HOMOLOG"/>
    <property type="match status" value="1"/>
</dbReference>
<gene>
    <name evidence="13" type="ORF">METZ01_LOCUS162908</name>
</gene>
<keyword evidence="9 12" id="KW-0472">Membrane</keyword>
<dbReference type="GO" id="GO:0120547">
    <property type="term" value="F:heme A synthase activity"/>
    <property type="evidence" value="ECO:0007669"/>
    <property type="project" value="UniProtKB-EC"/>
</dbReference>
<dbReference type="EMBL" id="UINC01028664">
    <property type="protein sequence ID" value="SVB10054.1"/>
    <property type="molecule type" value="Genomic_DNA"/>
</dbReference>
<feature type="transmembrane region" description="Helical" evidence="12">
    <location>
        <begin position="145"/>
        <end position="167"/>
    </location>
</feature>
<feature type="transmembrane region" description="Helical" evidence="12">
    <location>
        <begin position="247"/>
        <end position="264"/>
    </location>
</feature>
<dbReference type="GO" id="GO:0005743">
    <property type="term" value="C:mitochondrial inner membrane"/>
    <property type="evidence" value="ECO:0007669"/>
    <property type="project" value="TreeGrafter"/>
</dbReference>
<dbReference type="GO" id="GO:0016653">
    <property type="term" value="F:oxidoreductase activity, acting on NAD(P)H, heme protein as acceptor"/>
    <property type="evidence" value="ECO:0007669"/>
    <property type="project" value="TreeGrafter"/>
</dbReference>
<dbReference type="HAMAP" id="MF_01665">
    <property type="entry name" value="HemeA_synth_type2"/>
    <property type="match status" value="1"/>
</dbReference>
<evidence type="ECO:0000256" key="12">
    <source>
        <dbReference type="SAM" id="Phobius"/>
    </source>
</evidence>
<evidence type="ECO:0000256" key="11">
    <source>
        <dbReference type="ARBA" id="ARBA00048044"/>
    </source>
</evidence>
<evidence type="ECO:0000313" key="13">
    <source>
        <dbReference type="EMBL" id="SVB10054.1"/>
    </source>
</evidence>
<dbReference type="Pfam" id="PF02628">
    <property type="entry name" value="COX15-CtaA"/>
    <property type="match status" value="1"/>
</dbReference>
<dbReference type="GO" id="GO:0006784">
    <property type="term" value="P:heme A biosynthetic process"/>
    <property type="evidence" value="ECO:0007669"/>
    <property type="project" value="InterPro"/>
</dbReference>
<comment type="subcellular location">
    <subcellularLocation>
        <location evidence="2">Membrane</location>
        <topology evidence="2">Multi-pass membrane protein</topology>
    </subcellularLocation>
</comment>
<evidence type="ECO:0000256" key="6">
    <source>
        <dbReference type="ARBA" id="ARBA00023002"/>
    </source>
</evidence>
<feature type="transmembrane region" description="Helical" evidence="12">
    <location>
        <begin position="112"/>
        <end position="130"/>
    </location>
</feature>
<comment type="cofactor">
    <cofactor evidence="1">
        <name>heme b</name>
        <dbReference type="ChEBI" id="CHEBI:60344"/>
    </cofactor>
</comment>
<proteinExistence type="inferred from homology"/>
<dbReference type="GO" id="GO:0046872">
    <property type="term" value="F:metal ion binding"/>
    <property type="evidence" value="ECO:0007669"/>
    <property type="project" value="UniProtKB-KW"/>
</dbReference>
<name>A0A382B8V2_9ZZZZ</name>
<feature type="transmembrane region" description="Helical" evidence="12">
    <location>
        <begin position="276"/>
        <end position="298"/>
    </location>
</feature>